<dbReference type="PROSITE" id="PS51257">
    <property type="entry name" value="PROKAR_LIPOPROTEIN"/>
    <property type="match status" value="1"/>
</dbReference>
<keyword evidence="2" id="KW-0449">Lipoprotein</keyword>
<evidence type="ECO:0000256" key="1">
    <source>
        <dbReference type="SAM" id="SignalP"/>
    </source>
</evidence>
<keyword evidence="1" id="KW-0732">Signal</keyword>
<accession>A0A918NJZ0</accession>
<sequence>MKLTMRGSVRRGATGAALAALVLGAGAVGCSKDSSTAESPKMTPAAAVAKAAKNTKDITSLSYRMTGRTPEEGRVEAEARMRLKPTVAMSMEMKALDQGADGTAEIRLVDKAMYIGGGAAAAKEMDGKSWIKFDLSALGEDALGGSAPGAGAADKNPAQESTFLTGSKDVKEVGTEKIDGVRTTHYKGTVTLDAFRKSLADEDKATREQREKSLEQYEKMGVDALTMDMWIDGEDRTKQFRMQGDADKGKLDMTITFLDYNKPVTVEAPPAKETMDLAEMMGELES</sequence>
<dbReference type="AlphaFoldDB" id="A0A918NJZ0"/>
<comment type="caution">
    <text evidence="2">The sequence shown here is derived from an EMBL/GenBank/DDBJ whole genome shotgun (WGS) entry which is preliminary data.</text>
</comment>
<reference evidence="2" key="1">
    <citation type="journal article" date="2014" name="Int. J. Syst. Evol. Microbiol.">
        <title>Complete genome sequence of Corynebacterium casei LMG S-19264T (=DSM 44701T), isolated from a smear-ripened cheese.</title>
        <authorList>
            <consortium name="US DOE Joint Genome Institute (JGI-PGF)"/>
            <person name="Walter F."/>
            <person name="Albersmeier A."/>
            <person name="Kalinowski J."/>
            <person name="Ruckert C."/>
        </authorList>
    </citation>
    <scope>NUCLEOTIDE SEQUENCE</scope>
    <source>
        <strain evidence="2">JCM 4956</strain>
    </source>
</reference>
<dbReference type="InterPro" id="IPR029046">
    <property type="entry name" value="LolA/LolB/LppX"/>
</dbReference>
<gene>
    <name evidence="2" type="ORF">GCM10010515_46580</name>
</gene>
<feature type="signal peptide" evidence="1">
    <location>
        <begin position="1"/>
        <end position="27"/>
    </location>
</feature>
<keyword evidence="3" id="KW-1185">Reference proteome</keyword>
<dbReference type="Proteomes" id="UP000645555">
    <property type="component" value="Unassembled WGS sequence"/>
</dbReference>
<reference evidence="2" key="2">
    <citation type="submission" date="2020-09" db="EMBL/GenBank/DDBJ databases">
        <authorList>
            <person name="Sun Q."/>
            <person name="Ohkuma M."/>
        </authorList>
    </citation>
    <scope>NUCLEOTIDE SEQUENCE</scope>
    <source>
        <strain evidence="2">JCM 4956</strain>
    </source>
</reference>
<evidence type="ECO:0000313" key="3">
    <source>
        <dbReference type="Proteomes" id="UP000645555"/>
    </source>
</evidence>
<feature type="chain" id="PRO_5039717371" evidence="1">
    <location>
        <begin position="28"/>
        <end position="286"/>
    </location>
</feature>
<dbReference type="EMBL" id="BMWD01000017">
    <property type="protein sequence ID" value="GGX73650.1"/>
    <property type="molecule type" value="Genomic_DNA"/>
</dbReference>
<dbReference type="SUPFAM" id="SSF89392">
    <property type="entry name" value="Prokaryotic lipoproteins and lipoprotein localization factors"/>
    <property type="match status" value="1"/>
</dbReference>
<evidence type="ECO:0000313" key="2">
    <source>
        <dbReference type="EMBL" id="GGX73650.1"/>
    </source>
</evidence>
<protein>
    <submittedName>
        <fullName evidence="2">Lipoprotein</fullName>
    </submittedName>
</protein>
<dbReference type="Gene3D" id="2.50.20.20">
    <property type="match status" value="1"/>
</dbReference>
<name>A0A918NJZ0_9ACTN</name>
<organism evidence="2 3">
    <name type="scientific">Streptomyces fructofermentans</name>
    <dbReference type="NCBI Taxonomy" id="152141"/>
    <lineage>
        <taxon>Bacteria</taxon>
        <taxon>Bacillati</taxon>
        <taxon>Actinomycetota</taxon>
        <taxon>Actinomycetes</taxon>
        <taxon>Kitasatosporales</taxon>
        <taxon>Streptomycetaceae</taxon>
        <taxon>Streptomyces</taxon>
    </lineage>
</organism>
<proteinExistence type="predicted"/>